<evidence type="ECO:0000256" key="1">
    <source>
        <dbReference type="ARBA" id="ARBA00004141"/>
    </source>
</evidence>
<evidence type="ECO:0000256" key="2">
    <source>
        <dbReference type="ARBA" id="ARBA00022692"/>
    </source>
</evidence>
<evidence type="ECO:0000313" key="6">
    <source>
        <dbReference type="EMBL" id="RLE09276.1"/>
    </source>
</evidence>
<accession>A0A497E3U0</accession>
<dbReference type="AlphaFoldDB" id="A0A497E3U0"/>
<dbReference type="PANTHER" id="PTHR36460:SF1">
    <property type="entry name" value="UPF0132 DOMAIN PROTEIN (AFU_ORTHOLOGUE AFUA_3G10255)"/>
    <property type="match status" value="1"/>
</dbReference>
<keyword evidence="2 5" id="KW-0812">Transmembrane</keyword>
<feature type="transmembrane region" description="Helical" evidence="5">
    <location>
        <begin position="38"/>
        <end position="59"/>
    </location>
</feature>
<protein>
    <recommendedName>
        <fullName evidence="8">DUF4870 domain-containing protein</fullName>
    </recommendedName>
</protein>
<keyword evidence="3 5" id="KW-1133">Transmembrane helix</keyword>
<dbReference type="EMBL" id="QMPZ01000053">
    <property type="protein sequence ID" value="RLE09276.1"/>
    <property type="molecule type" value="Genomic_DNA"/>
</dbReference>
<dbReference type="Proteomes" id="UP000279422">
    <property type="component" value="Unassembled WGS sequence"/>
</dbReference>
<evidence type="ECO:0000256" key="3">
    <source>
        <dbReference type="ARBA" id="ARBA00022989"/>
    </source>
</evidence>
<dbReference type="Pfam" id="PF09685">
    <property type="entry name" value="MamF_MmsF"/>
    <property type="match status" value="1"/>
</dbReference>
<evidence type="ECO:0008006" key="8">
    <source>
        <dbReference type="Google" id="ProtNLM"/>
    </source>
</evidence>
<feature type="transmembrane region" description="Helical" evidence="5">
    <location>
        <begin position="65"/>
        <end position="86"/>
    </location>
</feature>
<dbReference type="InterPro" id="IPR019109">
    <property type="entry name" value="MamF_MmsF"/>
</dbReference>
<dbReference type="GO" id="GO:0016020">
    <property type="term" value="C:membrane"/>
    <property type="evidence" value="ECO:0007669"/>
    <property type="project" value="UniProtKB-SubCell"/>
</dbReference>
<organism evidence="6 7">
    <name type="scientific">Aerophobetes bacterium</name>
    <dbReference type="NCBI Taxonomy" id="2030807"/>
    <lineage>
        <taxon>Bacteria</taxon>
        <taxon>Candidatus Aerophobota</taxon>
    </lineage>
</organism>
<sequence>MAETSINLKENVVGALCYVLGWITGIVFLIVEKKNRFVRFHAMQSLVTFLSLSVIRWIFRWIPFVGRGISVLIWILSLILWLVLMIKAYQGEMYKLPIIGDFAEGLLKNRDAKD</sequence>
<keyword evidence="4 5" id="KW-0472">Membrane</keyword>
<name>A0A497E3U0_UNCAE</name>
<feature type="transmembrane region" description="Helical" evidence="5">
    <location>
        <begin position="12"/>
        <end position="31"/>
    </location>
</feature>
<gene>
    <name evidence="6" type="ORF">DRJ00_04610</name>
</gene>
<evidence type="ECO:0000313" key="7">
    <source>
        <dbReference type="Proteomes" id="UP000279422"/>
    </source>
</evidence>
<evidence type="ECO:0000256" key="5">
    <source>
        <dbReference type="SAM" id="Phobius"/>
    </source>
</evidence>
<reference evidence="6 7" key="1">
    <citation type="submission" date="2018-06" db="EMBL/GenBank/DDBJ databases">
        <title>Extensive metabolic versatility and redundancy in microbially diverse, dynamic hydrothermal sediments.</title>
        <authorList>
            <person name="Dombrowski N."/>
            <person name="Teske A."/>
            <person name="Baker B.J."/>
        </authorList>
    </citation>
    <scope>NUCLEOTIDE SEQUENCE [LARGE SCALE GENOMIC DNA]</scope>
    <source>
        <strain evidence="6">B47_G16</strain>
    </source>
</reference>
<evidence type="ECO:0000256" key="4">
    <source>
        <dbReference type="ARBA" id="ARBA00023136"/>
    </source>
</evidence>
<dbReference type="PANTHER" id="PTHR36460">
    <property type="entry name" value="UPF0132 DOMAIN PROTEIN (AFU_ORTHOLOGUE AFUA_3G10255)"/>
    <property type="match status" value="1"/>
</dbReference>
<comment type="caution">
    <text evidence="6">The sequence shown here is derived from an EMBL/GenBank/DDBJ whole genome shotgun (WGS) entry which is preliminary data.</text>
</comment>
<proteinExistence type="predicted"/>
<comment type="subcellular location">
    <subcellularLocation>
        <location evidence="1">Membrane</location>
        <topology evidence="1">Multi-pass membrane protein</topology>
    </subcellularLocation>
</comment>